<evidence type="ECO:0000313" key="3">
    <source>
        <dbReference type="EMBL" id="MDG0847023.1"/>
    </source>
</evidence>
<dbReference type="InterPro" id="IPR009343">
    <property type="entry name" value="DUF1002"/>
</dbReference>
<organism evidence="3 4">
    <name type="scientific">Staphylococcus equorum</name>
    <dbReference type="NCBI Taxonomy" id="246432"/>
    <lineage>
        <taxon>Bacteria</taxon>
        <taxon>Bacillati</taxon>
        <taxon>Bacillota</taxon>
        <taxon>Bacilli</taxon>
        <taxon>Bacillales</taxon>
        <taxon>Staphylococcaceae</taxon>
        <taxon>Staphylococcus</taxon>
    </lineage>
</organism>
<keyword evidence="4" id="KW-1185">Reference proteome</keyword>
<feature type="signal peptide" evidence="2">
    <location>
        <begin position="1"/>
        <end position="24"/>
    </location>
</feature>
<name>A0A9X4L653_9STAP</name>
<dbReference type="AlphaFoldDB" id="A0A9X4L653"/>
<keyword evidence="1" id="KW-0175">Coiled coil</keyword>
<feature type="chain" id="PRO_5040742276" evidence="2">
    <location>
        <begin position="25"/>
        <end position="330"/>
    </location>
</feature>
<feature type="coiled-coil region" evidence="1">
    <location>
        <begin position="168"/>
        <end position="224"/>
    </location>
</feature>
<evidence type="ECO:0000256" key="1">
    <source>
        <dbReference type="SAM" id="Coils"/>
    </source>
</evidence>
<dbReference type="Proteomes" id="UP001152422">
    <property type="component" value="Unassembled WGS sequence"/>
</dbReference>
<comment type="caution">
    <text evidence="3">The sequence shown here is derived from an EMBL/GenBank/DDBJ whole genome shotgun (WGS) entry which is preliminary data.</text>
</comment>
<sequence length="330" mass="36836">MKKILSLVTTTVIALTLTTNQTYASMQQNENKDKEAQPELKDDVITYGGNLDSQQKDDVREKLEASKNDKSLDVTLDDVEQFTGVRYDHIYSSSVIEPKTLGKGVDVEIVTPDNITKITEEQYTNAAISAGIQNAKIRVASTVEPTTGDGALTGIVKAYAEEGTDLNIEDAKNANQEMSDLASISEENENKDGYSDAAMNNAVADMKEQVAEEKEKNNEVSEDKIRSIVDDVLKEKGLDNAITDNQRNTLYNIIINVANSNVLQTDPKAFKKQLGDYKDQLEKNHGDLLDKAKDKASELNTEENRNFLQKIWDAIVGFFQWLWNLISRFI</sequence>
<reference evidence="3" key="1">
    <citation type="submission" date="2022-05" db="EMBL/GenBank/DDBJ databases">
        <title>Comparative genomics of Staphylococcus equorum isolates.</title>
        <authorList>
            <person name="Luelf R.H."/>
        </authorList>
    </citation>
    <scope>NUCLEOTIDE SEQUENCE</scope>
    <source>
        <strain evidence="3">TMW 2.2497</strain>
    </source>
</reference>
<gene>
    <name evidence="3" type="ORF">M4L89_12370</name>
</gene>
<dbReference type="Pfam" id="PF06207">
    <property type="entry name" value="DUF1002"/>
    <property type="match status" value="1"/>
</dbReference>
<evidence type="ECO:0000313" key="4">
    <source>
        <dbReference type="Proteomes" id="UP001152422"/>
    </source>
</evidence>
<keyword evidence="2" id="KW-0732">Signal</keyword>
<accession>A0A9X4L653</accession>
<protein>
    <submittedName>
        <fullName evidence="3">DUF1002 domain-containing protein</fullName>
    </submittedName>
</protein>
<dbReference type="RefSeq" id="WP_277583541.1">
    <property type="nucleotide sequence ID" value="NZ_JAMBPY010000008.1"/>
</dbReference>
<proteinExistence type="predicted"/>
<evidence type="ECO:0000256" key="2">
    <source>
        <dbReference type="SAM" id="SignalP"/>
    </source>
</evidence>
<dbReference type="EMBL" id="JAMBQA010000008">
    <property type="protein sequence ID" value="MDG0847023.1"/>
    <property type="molecule type" value="Genomic_DNA"/>
</dbReference>